<reference evidence="2 3" key="1">
    <citation type="submission" date="2012-04" db="EMBL/GenBank/DDBJ databases">
        <title>The Genome Sequence of Saprolegnia declina VS20.</title>
        <authorList>
            <consortium name="The Broad Institute Genome Sequencing Platform"/>
            <person name="Russ C."/>
            <person name="Nusbaum C."/>
            <person name="Tyler B."/>
            <person name="van West P."/>
            <person name="Dieguez-Uribeondo J."/>
            <person name="de Bruijn I."/>
            <person name="Tripathy S."/>
            <person name="Jiang R."/>
            <person name="Young S.K."/>
            <person name="Zeng Q."/>
            <person name="Gargeya S."/>
            <person name="Fitzgerald M."/>
            <person name="Haas B."/>
            <person name="Abouelleil A."/>
            <person name="Alvarado L."/>
            <person name="Arachchi H.M."/>
            <person name="Berlin A."/>
            <person name="Chapman S.B."/>
            <person name="Goldberg J."/>
            <person name="Griggs A."/>
            <person name="Gujja S."/>
            <person name="Hansen M."/>
            <person name="Howarth C."/>
            <person name="Imamovic A."/>
            <person name="Larimer J."/>
            <person name="McCowen C."/>
            <person name="Montmayeur A."/>
            <person name="Murphy C."/>
            <person name="Neiman D."/>
            <person name="Pearson M."/>
            <person name="Priest M."/>
            <person name="Roberts A."/>
            <person name="Saif S."/>
            <person name="Shea T."/>
            <person name="Sisk P."/>
            <person name="Sykes S."/>
            <person name="Wortman J."/>
            <person name="Nusbaum C."/>
            <person name="Birren B."/>
        </authorList>
    </citation>
    <scope>NUCLEOTIDE SEQUENCE [LARGE SCALE GENOMIC DNA]</scope>
    <source>
        <strain evidence="2 3">VS20</strain>
    </source>
</reference>
<evidence type="ECO:0000256" key="1">
    <source>
        <dbReference type="SAM" id="MobiDB-lite"/>
    </source>
</evidence>
<proteinExistence type="predicted"/>
<feature type="compositionally biased region" description="Basic and acidic residues" evidence="1">
    <location>
        <begin position="22"/>
        <end position="35"/>
    </location>
</feature>
<dbReference type="GeneID" id="19943063"/>
<dbReference type="STRING" id="1156394.T0R2B8"/>
<accession>T0R2B8</accession>
<dbReference type="Proteomes" id="UP000030762">
    <property type="component" value="Unassembled WGS sequence"/>
</dbReference>
<dbReference type="VEuPathDB" id="FungiDB:SDRG_02336"/>
<gene>
    <name evidence="2" type="ORF">SDRG_02336</name>
</gene>
<evidence type="ECO:0000313" key="2">
    <source>
        <dbReference type="EMBL" id="EQC40440.1"/>
    </source>
</evidence>
<dbReference type="EMBL" id="JH767136">
    <property type="protein sequence ID" value="EQC40440.1"/>
    <property type="molecule type" value="Genomic_DNA"/>
</dbReference>
<protein>
    <submittedName>
        <fullName evidence="2">Uncharacterized protein</fullName>
    </submittedName>
</protein>
<sequence>MALGSETTRRSLDDCMAPWDTKSPETDDAMRNDREARLKKDRMRKTKYRQEKMAEMHELKVTASALTLQLEQLKTQRSQHVRPRLPSLTSLQAPRLRLSWKLIADREKAGLAAAYAEQKRLRTDLLQDLNRAFYLLQSQRRAPREMVMDLRREPRTATTLPHHPLRRLETIQRLLQWQADHVNDMFLARVLPALDDDDDPAWTMELSTDVASVAYLETRSLGVVYASAVDVGAVLWQFETAQSRHTKVVPLDGDTALVSGSSKDDDTTLLKRIVHRTATGAPRVLLLAQSVLADESVSHPTSCNSVVMWLVVDELPRGASDGPVSVYRSVQQAALNGPLDVYAEHLVATTATRALRQHALSRHFHCL</sequence>
<evidence type="ECO:0000313" key="3">
    <source>
        <dbReference type="Proteomes" id="UP000030762"/>
    </source>
</evidence>
<organism evidence="2 3">
    <name type="scientific">Saprolegnia diclina (strain VS20)</name>
    <dbReference type="NCBI Taxonomy" id="1156394"/>
    <lineage>
        <taxon>Eukaryota</taxon>
        <taxon>Sar</taxon>
        <taxon>Stramenopiles</taxon>
        <taxon>Oomycota</taxon>
        <taxon>Saprolegniomycetes</taxon>
        <taxon>Saprolegniales</taxon>
        <taxon>Saprolegniaceae</taxon>
        <taxon>Saprolegnia</taxon>
    </lineage>
</organism>
<name>T0R2B8_SAPDV</name>
<dbReference type="AlphaFoldDB" id="T0R2B8"/>
<dbReference type="InParanoid" id="T0R2B8"/>
<dbReference type="RefSeq" id="XP_008606139.1">
    <property type="nucleotide sequence ID" value="XM_008607917.1"/>
</dbReference>
<feature type="region of interest" description="Disordered" evidence="1">
    <location>
        <begin position="1"/>
        <end position="35"/>
    </location>
</feature>
<dbReference type="OrthoDB" id="75493at2759"/>
<dbReference type="OMA" id="KMAEMHE"/>
<keyword evidence="3" id="KW-1185">Reference proteome</keyword>